<keyword evidence="2" id="KW-0378">Hydrolase</keyword>
<feature type="region of interest" description="Disordered" evidence="1">
    <location>
        <begin position="1"/>
        <end position="41"/>
    </location>
</feature>
<dbReference type="GO" id="GO:0016787">
    <property type="term" value="F:hydrolase activity"/>
    <property type="evidence" value="ECO:0007669"/>
    <property type="project" value="UniProtKB-KW"/>
</dbReference>
<dbReference type="Proteomes" id="UP000251800">
    <property type="component" value="Unassembled WGS sequence"/>
</dbReference>
<protein>
    <submittedName>
        <fullName evidence="2">Metal-dependent hydrolase</fullName>
    </submittedName>
</protein>
<dbReference type="OrthoDB" id="4760165at2"/>
<dbReference type="EMBL" id="QEQK01000006">
    <property type="protein sequence ID" value="PWN56231.1"/>
    <property type="molecule type" value="Genomic_DNA"/>
</dbReference>
<dbReference type="Pfam" id="PF10118">
    <property type="entry name" value="Metal_hydrol"/>
    <property type="match status" value="1"/>
</dbReference>
<sequence length="325" mass="37789">MRPSKPARRPANDDGHKRRRQMNEIETAPDLLASDPVPQPRKIPFEFPEDLDPQWIPGEPELVAMLNGASLTMPYLEPFLIRTMRAAVERLDDGDIKEQGRAFNTQEQHHFQAHRRFNALLKRKRYPELAAVEEQMKASYAKLSRRSLRTRMAYTAGFESMTLGVTKWLIEERIKLFAGADPRAVSFVLWHMVEETEHKRVAYDVYCALFKPTFINGLARMLGVFHGSFDVMRFAMRGYKVILKKEGRWGRVRSRLRLAQWMWAFVSYVFPFLFRAALPGHNPRRERDPQWVTDWLGGYARAEPGVVPLVDTLHPEMPVPFPVRS</sequence>
<dbReference type="PANTHER" id="PTHR39456">
    <property type="entry name" value="METAL-DEPENDENT HYDROLASE"/>
    <property type="match status" value="1"/>
</dbReference>
<proteinExistence type="predicted"/>
<reference evidence="2 3" key="1">
    <citation type="submission" date="2018-05" db="EMBL/GenBank/DDBJ databases">
        <title>Abyssibacter profundi OUC007T gen. nov., sp. nov, a marine bacterium isolated from seawater of the Mariana Trench.</title>
        <authorList>
            <person name="Zhou S."/>
        </authorList>
    </citation>
    <scope>NUCLEOTIDE SEQUENCE [LARGE SCALE GENOMIC DNA]</scope>
    <source>
        <strain evidence="2 3">OUC007</strain>
    </source>
</reference>
<dbReference type="AlphaFoldDB" id="A0A363ULD7"/>
<evidence type="ECO:0000256" key="1">
    <source>
        <dbReference type="SAM" id="MobiDB-lite"/>
    </source>
</evidence>
<accession>A0A363ULD7</accession>
<gene>
    <name evidence="2" type="ORF">DEH80_08135</name>
</gene>
<evidence type="ECO:0000313" key="2">
    <source>
        <dbReference type="EMBL" id="PWN56231.1"/>
    </source>
</evidence>
<keyword evidence="3" id="KW-1185">Reference proteome</keyword>
<name>A0A363ULD7_9GAMM</name>
<dbReference type="InterPro" id="IPR016516">
    <property type="entry name" value="UCP07580"/>
</dbReference>
<organism evidence="2 3">
    <name type="scientific">Abyssibacter profundi</name>
    <dbReference type="NCBI Taxonomy" id="2182787"/>
    <lineage>
        <taxon>Bacteria</taxon>
        <taxon>Pseudomonadati</taxon>
        <taxon>Pseudomonadota</taxon>
        <taxon>Gammaproteobacteria</taxon>
        <taxon>Chromatiales</taxon>
        <taxon>Oceanococcaceae</taxon>
        <taxon>Abyssibacter</taxon>
    </lineage>
</organism>
<dbReference type="PANTHER" id="PTHR39456:SF1">
    <property type="entry name" value="METAL-DEPENDENT HYDROLASE"/>
    <property type="match status" value="1"/>
</dbReference>
<evidence type="ECO:0000313" key="3">
    <source>
        <dbReference type="Proteomes" id="UP000251800"/>
    </source>
</evidence>
<comment type="caution">
    <text evidence="2">The sequence shown here is derived from an EMBL/GenBank/DDBJ whole genome shotgun (WGS) entry which is preliminary data.</text>
</comment>